<organism evidence="6">
    <name type="scientific">Pseudomonas marincola</name>
    <dbReference type="NCBI Taxonomy" id="437900"/>
    <lineage>
        <taxon>Bacteria</taxon>
        <taxon>Pseudomonadati</taxon>
        <taxon>Pseudomonadota</taxon>
        <taxon>Gammaproteobacteria</taxon>
        <taxon>Pseudomonadales</taxon>
        <taxon>Pseudomonadaceae</taxon>
        <taxon>Pseudomonas</taxon>
    </lineage>
</organism>
<dbReference type="RefSeq" id="WP_150548092.1">
    <property type="nucleotide sequence ID" value="NZ_LR215729.2"/>
</dbReference>
<feature type="transmembrane region" description="Helical" evidence="4">
    <location>
        <begin position="12"/>
        <end position="36"/>
    </location>
</feature>
<evidence type="ECO:0000256" key="4">
    <source>
        <dbReference type="SAM" id="Phobius"/>
    </source>
</evidence>
<dbReference type="GO" id="GO:0048038">
    <property type="term" value="F:quinone binding"/>
    <property type="evidence" value="ECO:0007669"/>
    <property type="project" value="InterPro"/>
</dbReference>
<feature type="domain" description="Pyrrolo-quinoline quinone repeat" evidence="5">
    <location>
        <begin position="170"/>
        <end position="758"/>
    </location>
</feature>
<reference evidence="6" key="1">
    <citation type="submission" date="2019-02" db="EMBL/GenBank/DDBJ databases">
        <authorList>
            <consortium name="Genoscope - CEA"/>
            <person name="William W."/>
        </authorList>
    </citation>
    <scope>NUCLEOTIDE SEQUENCE [LARGE SCALE GENOMIC DNA]</scope>
    <source>
        <strain evidence="6">YSy11</strain>
    </source>
</reference>
<dbReference type="InterPro" id="IPR017511">
    <property type="entry name" value="PQQ_mDH"/>
</dbReference>
<dbReference type="EMBL" id="LR215729">
    <property type="protein sequence ID" value="VEV96898.1"/>
    <property type="molecule type" value="Genomic_DNA"/>
</dbReference>
<dbReference type="InterPro" id="IPR018391">
    <property type="entry name" value="PQQ_b-propeller_rpt"/>
</dbReference>
<proteinExistence type="inferred from homology"/>
<keyword evidence="3 6" id="KW-0560">Oxidoreductase</keyword>
<dbReference type="EC" id="1.1.5.8" evidence="6"/>
<comment type="cofactor">
    <cofactor evidence="1">
        <name>pyrroloquinoline quinone</name>
        <dbReference type="ChEBI" id="CHEBI:58442"/>
    </cofactor>
</comment>
<keyword evidence="4" id="KW-0812">Transmembrane</keyword>
<name>A0A653E2S0_9PSED</name>
<dbReference type="GO" id="GO:0016020">
    <property type="term" value="C:membrane"/>
    <property type="evidence" value="ECO:0007669"/>
    <property type="project" value="InterPro"/>
</dbReference>
<keyword evidence="4" id="KW-1133">Transmembrane helix</keyword>
<evidence type="ECO:0000256" key="3">
    <source>
        <dbReference type="ARBA" id="ARBA00023002"/>
    </source>
</evidence>
<dbReference type="SMART" id="SM00564">
    <property type="entry name" value="PQQ"/>
    <property type="match status" value="6"/>
</dbReference>
<accession>A0A653E2S0</accession>
<dbReference type="InterPro" id="IPR011047">
    <property type="entry name" value="Quinoprotein_ADH-like_sf"/>
</dbReference>
<dbReference type="CDD" id="cd10280">
    <property type="entry name" value="PQQ_mGDH"/>
    <property type="match status" value="1"/>
</dbReference>
<dbReference type="PANTHER" id="PTHR32303:SF4">
    <property type="entry name" value="QUINOPROTEIN GLUCOSE DEHYDROGENASE"/>
    <property type="match status" value="1"/>
</dbReference>
<dbReference type="Gene3D" id="2.140.10.10">
    <property type="entry name" value="Quinoprotein alcohol dehydrogenase-like superfamily"/>
    <property type="match status" value="2"/>
</dbReference>
<sequence>MTSIGSHKPVSALVRCFGLLMALLGAVLALGGAYLIFLGGSWYYLISGAAMAYSGVAISKGRLWGVWCYLALFAFTLVWAVSEVQFNFWALVPRTLVHLVLAIIALLLVPLFSPASASLKRGAVIAGIALLGVFIAALAGMFVPHGIVQNSIAFTPGKVTDLTAATGGEWTDYGRTGEGTRYAPFDQINVDNVDQLKVAWTTRHGDIAELGDENQNTPLYVDGVVYHCSPRNILTALDGDTGKTRWQFDPKAEAPFWNRCRSVAVYKPPKPDACGTRIVMATIDMRLLAIKTSDGELCESFGDHGAVNLQQGIGEAKPGFYMQTSGAMVAGDKILLSGWVADNMSVGEPSGVVRAFNAGTGELDWAWDLGNAKIDKLPPPGETYTRGTPNIWAPISYDLDLGLVYLPTGNATPDYYGGLRTKAMDDYSSSIVAVDLSTGKERWKFQTVHHDLWDYDIPSQPSLVDFPMPDGTTVPGLILLTKRGQIFTFDRRDGTPLTKIEERPVPAGDVKGERYSPTQPYSVGMPAIGAAGLSETNAWGITPVDQLYCRIMFKKSIYKGDFTPPSLKPIIQFPSNYGGFNWGSASIDQERNLLIVNDLRMPIRTNLMPRGEIDKVMKSLGGAKPHGEWNPQYGTPYGLKLNMFMSPIGVPCVQPPFGTLTAIDLATRKVVWQRPVGTAEEVGPFGIATRLPIKVGLPTLGGTVTTSGGLVFMTGTQDYYLRAYDVETGKELWKGAIPTGGQATPITYIDKKSGRQFIVVNAAGAPHNPNDRGDYLVAFALPEKTKQ</sequence>
<evidence type="ECO:0000256" key="1">
    <source>
        <dbReference type="ARBA" id="ARBA00001931"/>
    </source>
</evidence>
<dbReference type="GO" id="GO:0008876">
    <property type="term" value="F:quinoprotein glucose dehydrogenase activity"/>
    <property type="evidence" value="ECO:0007669"/>
    <property type="project" value="TreeGrafter"/>
</dbReference>
<dbReference type="InterPro" id="IPR002372">
    <property type="entry name" value="PQQ_rpt_dom"/>
</dbReference>
<feature type="transmembrane region" description="Helical" evidence="4">
    <location>
        <begin position="88"/>
        <end position="112"/>
    </location>
</feature>
<evidence type="ECO:0000259" key="5">
    <source>
        <dbReference type="Pfam" id="PF01011"/>
    </source>
</evidence>
<gene>
    <name evidence="6" type="primary">quiA</name>
    <name evidence="6" type="ORF">PMYSY11_1852</name>
</gene>
<dbReference type="PANTHER" id="PTHR32303">
    <property type="entry name" value="QUINOPROTEIN ALCOHOL DEHYDROGENASE (CYTOCHROME C)"/>
    <property type="match status" value="1"/>
</dbReference>
<comment type="similarity">
    <text evidence="2">Belongs to the bacterial PQQ dehydrogenase family.</text>
</comment>
<feature type="transmembrane region" description="Helical" evidence="4">
    <location>
        <begin position="124"/>
        <end position="143"/>
    </location>
</feature>
<feature type="transmembrane region" description="Helical" evidence="4">
    <location>
        <begin position="42"/>
        <end position="59"/>
    </location>
</feature>
<keyword evidence="4" id="KW-0472">Membrane</keyword>
<evidence type="ECO:0000256" key="2">
    <source>
        <dbReference type="ARBA" id="ARBA00008156"/>
    </source>
</evidence>
<dbReference type="AlphaFoldDB" id="A0A653E2S0"/>
<feature type="transmembrane region" description="Helical" evidence="4">
    <location>
        <begin position="66"/>
        <end position="82"/>
    </location>
</feature>
<evidence type="ECO:0000313" key="6">
    <source>
        <dbReference type="EMBL" id="VEV96898.1"/>
    </source>
</evidence>
<dbReference type="NCBIfam" id="TIGR03074">
    <property type="entry name" value="PQQ_membr_DH"/>
    <property type="match status" value="1"/>
</dbReference>
<dbReference type="Pfam" id="PF01011">
    <property type="entry name" value="PQQ"/>
    <property type="match status" value="1"/>
</dbReference>
<dbReference type="GO" id="GO:0047519">
    <property type="term" value="F:quinate dehydrogenase (quinone) activity"/>
    <property type="evidence" value="ECO:0007669"/>
    <property type="project" value="UniProtKB-EC"/>
</dbReference>
<protein>
    <submittedName>
        <fullName evidence="6">Quinate/shikimate dehydrogenase (Quinone)</fullName>
        <ecNumber evidence="6">1.1.5.8</ecNumber>
    </submittedName>
</protein>
<dbReference type="SUPFAM" id="SSF50998">
    <property type="entry name" value="Quinoprotein alcohol dehydrogenase-like"/>
    <property type="match status" value="1"/>
</dbReference>